<dbReference type="Pfam" id="PF13193">
    <property type="entry name" value="AMP-binding_C"/>
    <property type="match status" value="1"/>
</dbReference>
<sequence>MTDTIDPQAYIASVMAGLLGPGGRFEMVPEDVLGVTMPVMRHRDRALADLLTASEAYGDRDYIVTEDRRMSYAEHAAAVAALATALRDDYGVGKGDRVGILGANSPEWLIAFWAAQTLGAVAIGFNSWWAPQEVAYGLTHTEPTVVVADAKRAAIIESLGSGTRVLSMESDVPRLIADHNGAPAPITDVDEDDPAVILFTSGTSGRPKGAVHSHRNVLATVDYHRFSDALLAAFTGGDPNSTAPSDRRYMVTSPLFHIASLHNLAIPRLATGGAIVLHQGAFDVDHVLRLIERERVTNWAVVPTMASRMLEHGDLSRYDLSSMTAFALASAPSSPALQERLRQQVDFARDSLVDSYGQTESSTAVAVATPQELQAFPGTLGRPIIGVALEIRDADGVALPEGVEGEVCVRSPYVMLGYWNDPQATASAITADRWLRTGDFGRIDDGRLSLTGRRSDLILRGGENIYPVEVEQCLDEHPDVLESAVLGVDHPDLGQEVGAVVVTRPGSEVTDADLAAFAAERIAYFKIPTRWRITTDSLPRNATGKTIRRDIAAF</sequence>
<evidence type="ECO:0000313" key="5">
    <source>
        <dbReference type="EMBL" id="GAC81123.1"/>
    </source>
</evidence>
<dbReference type="PANTHER" id="PTHR43201">
    <property type="entry name" value="ACYL-COA SYNTHETASE"/>
    <property type="match status" value="1"/>
</dbReference>
<evidence type="ECO:0000313" key="6">
    <source>
        <dbReference type="Proteomes" id="UP000035009"/>
    </source>
</evidence>
<keyword evidence="6" id="KW-1185">Reference proteome</keyword>
<accession>M3VBZ5</accession>
<proteinExistence type="inferred from homology"/>
<organism evidence="5 6">
    <name type="scientific">Gordonia malaquae NBRC 108250</name>
    <dbReference type="NCBI Taxonomy" id="1223542"/>
    <lineage>
        <taxon>Bacteria</taxon>
        <taxon>Bacillati</taxon>
        <taxon>Actinomycetota</taxon>
        <taxon>Actinomycetes</taxon>
        <taxon>Mycobacteriales</taxon>
        <taxon>Gordoniaceae</taxon>
        <taxon>Gordonia</taxon>
    </lineage>
</organism>
<dbReference type="eggNOG" id="COG0318">
    <property type="taxonomic scope" value="Bacteria"/>
</dbReference>
<dbReference type="PROSITE" id="PS00455">
    <property type="entry name" value="AMP_BINDING"/>
    <property type="match status" value="1"/>
</dbReference>
<comment type="similarity">
    <text evidence="1">Belongs to the ATP-dependent AMP-binding enzyme family.</text>
</comment>
<dbReference type="EMBL" id="BAOP01000029">
    <property type="protein sequence ID" value="GAC81123.1"/>
    <property type="molecule type" value="Genomic_DNA"/>
</dbReference>
<dbReference type="SUPFAM" id="SSF56801">
    <property type="entry name" value="Acetyl-CoA synthetase-like"/>
    <property type="match status" value="1"/>
</dbReference>
<dbReference type="InterPro" id="IPR020845">
    <property type="entry name" value="AMP-binding_CS"/>
</dbReference>
<dbReference type="Pfam" id="PF00501">
    <property type="entry name" value="AMP-binding"/>
    <property type="match status" value="1"/>
</dbReference>
<evidence type="ECO:0000259" key="3">
    <source>
        <dbReference type="Pfam" id="PF00501"/>
    </source>
</evidence>
<dbReference type="InterPro" id="IPR045851">
    <property type="entry name" value="AMP-bd_C_sf"/>
</dbReference>
<protein>
    <submittedName>
        <fullName evidence="5">Putative acyl-CoA synthetase</fullName>
    </submittedName>
</protein>
<reference evidence="5 6" key="1">
    <citation type="submission" date="2013-02" db="EMBL/GenBank/DDBJ databases">
        <title>Whole genome shotgun sequence of Gordonia malaquae NBRC 108250.</title>
        <authorList>
            <person name="Yoshida I."/>
            <person name="Hosoyama A."/>
            <person name="Tsuchikane K."/>
            <person name="Ando Y."/>
            <person name="Baba S."/>
            <person name="Ohji S."/>
            <person name="Hamada M."/>
            <person name="Tamura T."/>
            <person name="Yamazoe A."/>
            <person name="Yamazaki S."/>
            <person name="Fujita N."/>
        </authorList>
    </citation>
    <scope>NUCLEOTIDE SEQUENCE [LARGE SCALE GENOMIC DNA]</scope>
    <source>
        <strain evidence="5 6">NBRC 108250</strain>
    </source>
</reference>
<dbReference type="InterPro" id="IPR000873">
    <property type="entry name" value="AMP-dep_synth/lig_dom"/>
</dbReference>
<evidence type="ECO:0000259" key="4">
    <source>
        <dbReference type="Pfam" id="PF13193"/>
    </source>
</evidence>
<dbReference type="InterPro" id="IPR042099">
    <property type="entry name" value="ANL_N_sf"/>
</dbReference>
<evidence type="ECO:0000256" key="2">
    <source>
        <dbReference type="ARBA" id="ARBA00022598"/>
    </source>
</evidence>
<dbReference type="Gene3D" id="3.40.50.12780">
    <property type="entry name" value="N-terminal domain of ligase-like"/>
    <property type="match status" value="1"/>
</dbReference>
<dbReference type="GO" id="GO:0031956">
    <property type="term" value="F:medium-chain fatty acid-CoA ligase activity"/>
    <property type="evidence" value="ECO:0007669"/>
    <property type="project" value="TreeGrafter"/>
</dbReference>
<dbReference type="STRING" id="410332.SAMN04488550_1141"/>
<dbReference type="AlphaFoldDB" id="M3VBZ5"/>
<evidence type="ECO:0000256" key="1">
    <source>
        <dbReference type="ARBA" id="ARBA00006432"/>
    </source>
</evidence>
<dbReference type="RefSeq" id="WP_008380649.1">
    <property type="nucleotide sequence ID" value="NZ_BAOP01000029.1"/>
</dbReference>
<dbReference type="Proteomes" id="UP000035009">
    <property type="component" value="Unassembled WGS sequence"/>
</dbReference>
<dbReference type="InterPro" id="IPR025110">
    <property type="entry name" value="AMP-bd_C"/>
</dbReference>
<dbReference type="OrthoDB" id="9803968at2"/>
<dbReference type="GO" id="GO:0006631">
    <property type="term" value="P:fatty acid metabolic process"/>
    <property type="evidence" value="ECO:0007669"/>
    <property type="project" value="TreeGrafter"/>
</dbReference>
<gene>
    <name evidence="5" type="ORF">GM1_029_00250</name>
</gene>
<comment type="caution">
    <text evidence="5">The sequence shown here is derived from an EMBL/GenBank/DDBJ whole genome shotgun (WGS) entry which is preliminary data.</text>
</comment>
<dbReference type="Gene3D" id="3.30.300.30">
    <property type="match status" value="1"/>
</dbReference>
<dbReference type="PANTHER" id="PTHR43201:SF5">
    <property type="entry name" value="MEDIUM-CHAIN ACYL-COA LIGASE ACSF2, MITOCHONDRIAL"/>
    <property type="match status" value="1"/>
</dbReference>
<keyword evidence="2" id="KW-0436">Ligase</keyword>
<feature type="domain" description="AMP-binding enzyme C-terminal" evidence="4">
    <location>
        <begin position="469"/>
        <end position="545"/>
    </location>
</feature>
<name>M3VBZ5_GORML</name>
<feature type="domain" description="AMP-dependent synthetase/ligase" evidence="3">
    <location>
        <begin position="54"/>
        <end position="419"/>
    </location>
</feature>